<proteinExistence type="predicted"/>
<dbReference type="Proteomes" id="UP000887013">
    <property type="component" value="Unassembled WGS sequence"/>
</dbReference>
<comment type="caution">
    <text evidence="2">The sequence shown here is derived from an EMBL/GenBank/DDBJ whole genome shotgun (WGS) entry which is preliminary data.</text>
</comment>
<name>A0A8X6UXT9_NEPPI</name>
<dbReference type="AlphaFoldDB" id="A0A8X6UXT9"/>
<dbReference type="EMBL" id="BMAW01041024">
    <property type="protein sequence ID" value="GFU62050.1"/>
    <property type="molecule type" value="Genomic_DNA"/>
</dbReference>
<evidence type="ECO:0000259" key="1">
    <source>
        <dbReference type="PROSITE" id="PS50835"/>
    </source>
</evidence>
<dbReference type="InterPro" id="IPR007110">
    <property type="entry name" value="Ig-like_dom"/>
</dbReference>
<dbReference type="InterPro" id="IPR036179">
    <property type="entry name" value="Ig-like_dom_sf"/>
</dbReference>
<feature type="domain" description="Ig-like" evidence="1">
    <location>
        <begin position="118"/>
        <end position="213"/>
    </location>
</feature>
<dbReference type="Gene3D" id="2.60.40.10">
    <property type="entry name" value="Immunoglobulins"/>
    <property type="match status" value="1"/>
</dbReference>
<accession>A0A8X6UXT9</accession>
<dbReference type="PROSITE" id="PS50835">
    <property type="entry name" value="IG_LIKE"/>
    <property type="match status" value="1"/>
</dbReference>
<reference evidence="2" key="1">
    <citation type="submission" date="2020-08" db="EMBL/GenBank/DDBJ databases">
        <title>Multicomponent nature underlies the extraordinary mechanical properties of spider dragline silk.</title>
        <authorList>
            <person name="Kono N."/>
            <person name="Nakamura H."/>
            <person name="Mori M."/>
            <person name="Yoshida Y."/>
            <person name="Ohtoshi R."/>
            <person name="Malay A.D."/>
            <person name="Moran D.A.P."/>
            <person name="Tomita M."/>
            <person name="Numata K."/>
            <person name="Arakawa K."/>
        </authorList>
    </citation>
    <scope>NUCLEOTIDE SEQUENCE</scope>
</reference>
<evidence type="ECO:0000313" key="3">
    <source>
        <dbReference type="Proteomes" id="UP000887013"/>
    </source>
</evidence>
<protein>
    <submittedName>
        <fullName evidence="2">Down syndrome cell adhesion molecule-like protein Dscam2</fullName>
    </submittedName>
</protein>
<evidence type="ECO:0000313" key="2">
    <source>
        <dbReference type="EMBL" id="GFU62050.1"/>
    </source>
</evidence>
<organism evidence="2 3">
    <name type="scientific">Nephila pilipes</name>
    <name type="common">Giant wood spider</name>
    <name type="synonym">Nephila maculata</name>
    <dbReference type="NCBI Taxonomy" id="299642"/>
    <lineage>
        <taxon>Eukaryota</taxon>
        <taxon>Metazoa</taxon>
        <taxon>Ecdysozoa</taxon>
        <taxon>Arthropoda</taxon>
        <taxon>Chelicerata</taxon>
        <taxon>Arachnida</taxon>
        <taxon>Araneae</taxon>
        <taxon>Araneomorphae</taxon>
        <taxon>Entelegynae</taxon>
        <taxon>Araneoidea</taxon>
        <taxon>Nephilidae</taxon>
        <taxon>Nephila</taxon>
    </lineage>
</organism>
<dbReference type="OrthoDB" id="5969272at2759"/>
<dbReference type="SUPFAM" id="SSF48726">
    <property type="entry name" value="Immunoglobulin"/>
    <property type="match status" value="1"/>
</dbReference>
<sequence length="280" mass="31450">MEFHSCCPPVVRERKNLQLTPPHSSTCFQSTQLSVIREARFCRGAENIDTGNIHRCWKCAKLILVSPDLLMLLSTSGFLASLMGSNMVSIRLWTIFFRTILMVVLPIGEISTFDLAAPTFTVEPPYLVEFYNTNGAEIPCSAHGRPSPYVSWVRRVDSLVEDIPGLRHIRPNGSLVFMPFGPEDYRQDIHASIYKCVASNIVGTVGSRDVHVRAVHYHYCQYIIRCGQSSSLCNPWGMPFPISWGRTSNEWFSALSVCVEGGERLKKLPSRESDLTTSEC</sequence>
<keyword evidence="3" id="KW-1185">Reference proteome</keyword>
<gene>
    <name evidence="2" type="primary">Dscam2</name>
    <name evidence="2" type="ORF">NPIL_226431</name>
</gene>
<dbReference type="InterPro" id="IPR013783">
    <property type="entry name" value="Ig-like_fold"/>
</dbReference>